<dbReference type="Gene3D" id="3.40.50.720">
    <property type="entry name" value="NAD(P)-binding Rossmann-like Domain"/>
    <property type="match status" value="1"/>
</dbReference>
<keyword evidence="4" id="KW-0276">Fatty acid metabolism</keyword>
<dbReference type="EMBL" id="RGGN01000001">
    <property type="protein sequence ID" value="NCU62490.1"/>
    <property type="molecule type" value="Genomic_DNA"/>
</dbReference>
<evidence type="ECO:0000256" key="4">
    <source>
        <dbReference type="ARBA" id="ARBA00022832"/>
    </source>
</evidence>
<feature type="binding site" evidence="12">
    <location>
        <position position="161"/>
    </location>
    <ligand>
        <name>NAD(+)</name>
        <dbReference type="ChEBI" id="CHEBI:57540"/>
    </ligand>
</feature>
<keyword evidence="6 10" id="KW-0520">NAD</keyword>
<organism evidence="15 16">
    <name type="scientific">Candidatus Fonsibacter lacus</name>
    <dbReference type="NCBI Taxonomy" id="2576439"/>
    <lineage>
        <taxon>Bacteria</taxon>
        <taxon>Pseudomonadati</taxon>
        <taxon>Pseudomonadota</taxon>
        <taxon>Alphaproteobacteria</taxon>
        <taxon>Candidatus Pelagibacterales</taxon>
        <taxon>Candidatus Pelagibacterales incertae sedis</taxon>
        <taxon>Candidatus Fonsibacter</taxon>
    </lineage>
</organism>
<dbReference type="Proteomes" id="UP000572953">
    <property type="component" value="Unassembled WGS sequence"/>
</dbReference>
<feature type="binding site" evidence="12">
    <location>
        <position position="92"/>
    </location>
    <ligand>
        <name>NAD(+)</name>
        <dbReference type="ChEBI" id="CHEBI:57540"/>
    </ligand>
</feature>
<dbReference type="InterPro" id="IPR014358">
    <property type="entry name" value="Enoyl-ACP_Rdtase_NADH"/>
</dbReference>
<dbReference type="PRINTS" id="PR00081">
    <property type="entry name" value="GDHRDH"/>
</dbReference>
<comment type="caution">
    <text evidence="15">The sequence shown here is derived from an EMBL/GenBank/DDBJ whole genome shotgun (WGS) entry which is preliminary data.</text>
</comment>
<evidence type="ECO:0000256" key="3">
    <source>
        <dbReference type="ARBA" id="ARBA00022516"/>
    </source>
</evidence>
<evidence type="ECO:0000256" key="5">
    <source>
        <dbReference type="ARBA" id="ARBA00023002"/>
    </source>
</evidence>
<feature type="active site" description="Proton acceptor" evidence="11">
    <location>
        <position position="145"/>
    </location>
</feature>
<dbReference type="AlphaFoldDB" id="A0A845S4I1"/>
<evidence type="ECO:0000256" key="9">
    <source>
        <dbReference type="ARBA" id="ARBA00048572"/>
    </source>
</evidence>
<feature type="active site" description="Proton acceptor" evidence="11">
    <location>
        <position position="154"/>
    </location>
</feature>
<evidence type="ECO:0000256" key="1">
    <source>
        <dbReference type="ARBA" id="ARBA00005194"/>
    </source>
</evidence>
<evidence type="ECO:0000256" key="8">
    <source>
        <dbReference type="ARBA" id="ARBA00023160"/>
    </source>
</evidence>
<keyword evidence="7" id="KW-0443">Lipid metabolism</keyword>
<dbReference type="Proteomes" id="UP000699985">
    <property type="component" value="Unassembled WGS sequence"/>
</dbReference>
<evidence type="ECO:0000313" key="15">
    <source>
        <dbReference type="EMBL" id="NCU62490.1"/>
    </source>
</evidence>
<feature type="binding site" evidence="12">
    <location>
        <begin position="19"/>
        <end position="20"/>
    </location>
    <ligand>
        <name>NAD(+)</name>
        <dbReference type="ChEBI" id="CHEBI:57540"/>
    </ligand>
</feature>
<keyword evidence="3 10" id="KW-0444">Lipid biosynthesis</keyword>
<dbReference type="EC" id="1.3.1.9" evidence="10"/>
<dbReference type="SUPFAM" id="SSF51735">
    <property type="entry name" value="NAD(P)-binding Rossmann-fold domains"/>
    <property type="match status" value="1"/>
</dbReference>
<evidence type="ECO:0000256" key="6">
    <source>
        <dbReference type="ARBA" id="ARBA00023027"/>
    </source>
</evidence>
<accession>A0A845S4I1</accession>
<evidence type="ECO:0000313" key="16">
    <source>
        <dbReference type="Proteomes" id="UP000572953"/>
    </source>
</evidence>
<dbReference type="Pfam" id="PF13561">
    <property type="entry name" value="adh_short_C2"/>
    <property type="match status" value="1"/>
</dbReference>
<feature type="binding site" evidence="12">
    <location>
        <position position="13"/>
    </location>
    <ligand>
        <name>NAD(+)</name>
        <dbReference type="ChEBI" id="CHEBI:57540"/>
    </ligand>
</feature>
<evidence type="ECO:0000313" key="14">
    <source>
        <dbReference type="EMBL" id="NCU52691.1"/>
    </source>
</evidence>
<comment type="similarity">
    <text evidence="2 10">Belongs to the short-chain dehydrogenases/reductases (SDR) family. FabI subfamily.</text>
</comment>
<dbReference type="CDD" id="cd05372">
    <property type="entry name" value="ENR_SDR"/>
    <property type="match status" value="1"/>
</dbReference>
<dbReference type="PANTHER" id="PTHR43159:SF2">
    <property type="entry name" value="ENOYL-[ACYL-CARRIER-PROTEIN] REDUCTASE [NADH], CHLOROPLASTIC"/>
    <property type="match status" value="1"/>
</dbReference>
<evidence type="ECO:0000256" key="11">
    <source>
        <dbReference type="PIRSR" id="PIRSR000094-1"/>
    </source>
</evidence>
<evidence type="ECO:0000313" key="13">
    <source>
        <dbReference type="EMBL" id="NCU50461.1"/>
    </source>
</evidence>
<comment type="catalytic activity">
    <reaction evidence="9 10">
        <text>a 2,3-saturated acyl-[ACP] + NAD(+) = a (2E)-enoyl-[ACP] + NADH + H(+)</text>
        <dbReference type="Rhea" id="RHEA:10240"/>
        <dbReference type="Rhea" id="RHEA-COMP:9925"/>
        <dbReference type="Rhea" id="RHEA-COMP:9926"/>
        <dbReference type="ChEBI" id="CHEBI:15378"/>
        <dbReference type="ChEBI" id="CHEBI:57540"/>
        <dbReference type="ChEBI" id="CHEBI:57945"/>
        <dbReference type="ChEBI" id="CHEBI:78784"/>
        <dbReference type="ChEBI" id="CHEBI:78785"/>
        <dbReference type="EC" id="1.3.1.9"/>
    </reaction>
</comment>
<dbReference type="GO" id="GO:0004318">
    <property type="term" value="F:enoyl-[acyl-carrier-protein] reductase (NADH) activity"/>
    <property type="evidence" value="ECO:0007669"/>
    <property type="project" value="UniProtKB-EC"/>
</dbReference>
<evidence type="ECO:0000256" key="12">
    <source>
        <dbReference type="PIRSR" id="PIRSR000094-3"/>
    </source>
</evidence>
<comment type="pathway">
    <text evidence="1">Lipid metabolism; fatty acid biosynthesis.</text>
</comment>
<dbReference type="FunFam" id="1.10.8.400:FF:000001">
    <property type="entry name" value="Enoyl-[acyl-carrier-protein] reductase [NADH]"/>
    <property type="match status" value="1"/>
</dbReference>
<sequence length="262" mass="28470">MKLMQGKKGLIMGVANDRSIAWGIAKKLNEHGAELAFTYVGDALKKRVIPLAESLGSKFTLDCNVEKKEEIVKTFSDIKDKWGHLDFVVHAIAFSDKSELSGQYLNTSRENFSNSMLISCFSFTEVCREAAKIMKPGSSFITLTYCADKVIPNYNVMGVCKAALETSVKYLSVDLGSNGIRVNAISAGPIKTLAASAIGDAKFLYKWNENHSPLKRNVDINDVGGAAVYLLSDLAAGVTGEIHYVDAGYNIVGMPNPKNMQA</sequence>
<proteinExistence type="inferred from homology"/>
<dbReference type="GO" id="GO:0006633">
    <property type="term" value="P:fatty acid biosynthetic process"/>
    <property type="evidence" value="ECO:0007669"/>
    <property type="project" value="UniProtKB-UniPathway"/>
</dbReference>
<evidence type="ECO:0000256" key="2">
    <source>
        <dbReference type="ARBA" id="ARBA00009233"/>
    </source>
</evidence>
<dbReference type="Gene3D" id="1.10.8.400">
    <property type="entry name" value="Enoyl acyl carrier protein reductase"/>
    <property type="match status" value="1"/>
</dbReference>
<evidence type="ECO:0000256" key="10">
    <source>
        <dbReference type="PIRNR" id="PIRNR000094"/>
    </source>
</evidence>
<keyword evidence="5 10" id="KW-0560">Oxidoreductase</keyword>
<feature type="binding site" evidence="12">
    <location>
        <begin position="190"/>
        <end position="194"/>
    </location>
    <ligand>
        <name>NAD(+)</name>
        <dbReference type="ChEBI" id="CHEBI:57540"/>
    </ligand>
</feature>
<evidence type="ECO:0000256" key="7">
    <source>
        <dbReference type="ARBA" id="ARBA00023098"/>
    </source>
</evidence>
<dbReference type="PIRSF" id="PIRSF000094">
    <property type="entry name" value="Enoyl-ACP_rdct"/>
    <property type="match status" value="1"/>
</dbReference>
<dbReference type="UniPathway" id="UPA00094"/>
<dbReference type="EMBL" id="RGMI01000050">
    <property type="protein sequence ID" value="NCU50461.1"/>
    <property type="molecule type" value="Genomic_DNA"/>
</dbReference>
<dbReference type="PANTHER" id="PTHR43159">
    <property type="entry name" value="ENOYL-[ACYL-CARRIER-PROTEIN] REDUCTASE"/>
    <property type="match status" value="1"/>
</dbReference>
<keyword evidence="8 10" id="KW-0275">Fatty acid biosynthesis</keyword>
<dbReference type="InterPro" id="IPR002347">
    <property type="entry name" value="SDR_fam"/>
</dbReference>
<dbReference type="Proteomes" id="UP000747791">
    <property type="component" value="Unassembled WGS sequence"/>
</dbReference>
<protein>
    <recommendedName>
        <fullName evidence="10">Enoyl-[acyl-carrier-protein] reductase [NADH]</fullName>
        <ecNumber evidence="10">1.3.1.9</ecNumber>
    </recommendedName>
</protein>
<reference evidence="15 16" key="1">
    <citation type="submission" date="2018-10" db="EMBL/GenBank/DDBJ databases">
        <title>Iterative Subtractive Binning of Freshwater Chronoseries Metagenomes Recovers Nearly Complete Genomes from over Four Hundred Novel Species.</title>
        <authorList>
            <person name="Rodriguez-R L.M."/>
            <person name="Tsementzi D."/>
            <person name="Luo C."/>
            <person name="Konstantinidis K.T."/>
        </authorList>
    </citation>
    <scope>NUCLEOTIDE SEQUENCE [LARGE SCALE GENOMIC DNA]</scope>
    <source>
        <strain evidence="15">WB7_2B_003</strain>
        <strain evidence="13">WB8_1A_003</strain>
        <strain evidence="14">WB8_2A_004</strain>
    </source>
</reference>
<dbReference type="EMBL" id="RGOB01000001">
    <property type="protein sequence ID" value="NCU52691.1"/>
    <property type="molecule type" value="Genomic_DNA"/>
</dbReference>
<dbReference type="InterPro" id="IPR036291">
    <property type="entry name" value="NAD(P)-bd_dom_sf"/>
</dbReference>
<gene>
    <name evidence="15" type="ORF">EBV78_00100</name>
    <name evidence="13" type="ORF">EBX29_01630</name>
    <name evidence="14" type="ORF">EBX74_00030</name>
</gene>
<name>A0A845S4I1_9PROT</name>
<dbReference type="FunFam" id="3.40.50.720:FF:000054">
    <property type="entry name" value="Enoyl-[acyl-carrier-protein] reductase [NADH]"/>
    <property type="match status" value="1"/>
</dbReference>